<name>A0A3F3Q408_9EURO</name>
<keyword evidence="1" id="KW-0732">Signal</keyword>
<accession>A0A3F3Q408</accession>
<dbReference type="RefSeq" id="XP_026626961.1">
    <property type="nucleotide sequence ID" value="XM_026766125.1"/>
</dbReference>
<feature type="chain" id="PRO_5017664204" description="Secreted protein" evidence="1">
    <location>
        <begin position="18"/>
        <end position="73"/>
    </location>
</feature>
<evidence type="ECO:0000256" key="1">
    <source>
        <dbReference type="SAM" id="SignalP"/>
    </source>
</evidence>
<organism evidence="2 3">
    <name type="scientific">Aspergillus welwitschiae</name>
    <dbReference type="NCBI Taxonomy" id="1341132"/>
    <lineage>
        <taxon>Eukaryota</taxon>
        <taxon>Fungi</taxon>
        <taxon>Dikarya</taxon>
        <taxon>Ascomycota</taxon>
        <taxon>Pezizomycotina</taxon>
        <taxon>Eurotiomycetes</taxon>
        <taxon>Eurotiomycetidae</taxon>
        <taxon>Eurotiales</taxon>
        <taxon>Aspergillaceae</taxon>
        <taxon>Aspergillus</taxon>
        <taxon>Aspergillus subgen. Circumdati</taxon>
    </lineage>
</organism>
<evidence type="ECO:0000313" key="3">
    <source>
        <dbReference type="Proteomes" id="UP000253729"/>
    </source>
</evidence>
<sequence>MSCIMPSLACLARSGCGGLVALVSFSIQATSHCFFSKKDAPDDLLDGCKTDDRRMMAHNGLVTDQIDRCWWPW</sequence>
<dbReference type="GeneID" id="38134481"/>
<proteinExistence type="predicted"/>
<feature type="signal peptide" evidence="1">
    <location>
        <begin position="1"/>
        <end position="17"/>
    </location>
</feature>
<evidence type="ECO:0000313" key="2">
    <source>
        <dbReference type="EMBL" id="RDH33939.1"/>
    </source>
</evidence>
<protein>
    <recommendedName>
        <fullName evidence="4">Secreted protein</fullName>
    </recommendedName>
</protein>
<gene>
    <name evidence="2" type="ORF">BDQ94DRAFT_142941</name>
</gene>
<keyword evidence="3" id="KW-1185">Reference proteome</keyword>
<evidence type="ECO:0008006" key="4">
    <source>
        <dbReference type="Google" id="ProtNLM"/>
    </source>
</evidence>
<dbReference type="AlphaFoldDB" id="A0A3F3Q408"/>
<dbReference type="EMBL" id="KZ852045">
    <property type="protein sequence ID" value="RDH33939.1"/>
    <property type="molecule type" value="Genomic_DNA"/>
</dbReference>
<dbReference type="Proteomes" id="UP000253729">
    <property type="component" value="Unassembled WGS sequence"/>
</dbReference>
<reference evidence="2 3" key="1">
    <citation type="submission" date="2018-07" db="EMBL/GenBank/DDBJ databases">
        <title>The genomes of Aspergillus section Nigri reveals drivers in fungal speciation.</title>
        <authorList>
            <consortium name="DOE Joint Genome Institute"/>
            <person name="Vesth T.C."/>
            <person name="Nybo J."/>
            <person name="Theobald S."/>
            <person name="Brandl J."/>
            <person name="Frisvad J.C."/>
            <person name="Nielsen K.F."/>
            <person name="Lyhne E.K."/>
            <person name="Kogle M.E."/>
            <person name="Kuo A."/>
            <person name="Riley R."/>
            <person name="Clum A."/>
            <person name="Nolan M."/>
            <person name="Lipzen A."/>
            <person name="Salamov A."/>
            <person name="Henrissat B."/>
            <person name="Wiebenga A."/>
            <person name="De vries R.P."/>
            <person name="Grigoriev I.V."/>
            <person name="Mortensen U.H."/>
            <person name="Andersen M.R."/>
            <person name="Baker S.E."/>
        </authorList>
    </citation>
    <scope>NUCLEOTIDE SEQUENCE [LARGE SCALE GENOMIC DNA]</scope>
    <source>
        <strain evidence="2 3">CBS 139.54b</strain>
    </source>
</reference>